<proteinExistence type="predicted"/>
<keyword evidence="2" id="KW-1185">Reference proteome</keyword>
<dbReference type="EMBL" id="NBSK02000002">
    <property type="protein sequence ID" value="KAJ0223762.1"/>
    <property type="molecule type" value="Genomic_DNA"/>
</dbReference>
<reference evidence="1 2" key="1">
    <citation type="journal article" date="2017" name="Nat. Commun.">
        <title>Genome assembly with in vitro proximity ligation data and whole-genome triplication in lettuce.</title>
        <authorList>
            <person name="Reyes-Chin-Wo S."/>
            <person name="Wang Z."/>
            <person name="Yang X."/>
            <person name="Kozik A."/>
            <person name="Arikit S."/>
            <person name="Song C."/>
            <person name="Xia L."/>
            <person name="Froenicke L."/>
            <person name="Lavelle D.O."/>
            <person name="Truco M.J."/>
            <person name="Xia R."/>
            <person name="Zhu S."/>
            <person name="Xu C."/>
            <person name="Xu H."/>
            <person name="Xu X."/>
            <person name="Cox K."/>
            <person name="Korf I."/>
            <person name="Meyers B.C."/>
            <person name="Michelmore R.W."/>
        </authorList>
    </citation>
    <scope>NUCLEOTIDE SEQUENCE [LARGE SCALE GENOMIC DNA]</scope>
    <source>
        <strain evidence="2">cv. Salinas</strain>
        <tissue evidence="1">Seedlings</tissue>
    </source>
</reference>
<gene>
    <name evidence="1" type="ORF">LSAT_V11C200092660</name>
</gene>
<comment type="caution">
    <text evidence="1">The sequence shown here is derived from an EMBL/GenBank/DDBJ whole genome shotgun (WGS) entry which is preliminary data.</text>
</comment>
<evidence type="ECO:0008006" key="3">
    <source>
        <dbReference type="Google" id="ProtNLM"/>
    </source>
</evidence>
<evidence type="ECO:0000313" key="2">
    <source>
        <dbReference type="Proteomes" id="UP000235145"/>
    </source>
</evidence>
<dbReference type="Proteomes" id="UP000235145">
    <property type="component" value="Unassembled WGS sequence"/>
</dbReference>
<protein>
    <recommendedName>
        <fullName evidence="3">Reverse transcriptase zinc-binding domain-containing protein</fullName>
    </recommendedName>
</protein>
<name>A0A9R1WBR2_LACSA</name>
<accession>A0A9R1WBR2</accession>
<evidence type="ECO:0000313" key="1">
    <source>
        <dbReference type="EMBL" id="KAJ0223762.1"/>
    </source>
</evidence>
<sequence length="112" mass="12875">MRCKLSSDENFYVCNLRSLIDSKVTNHFDNPTIWFRLTPLKVIDFVWCACMDQIPSALALSRRGIPISSLNCLFCSIGCSILDQSFVTVSGLVSWWFSRRIGEDVQRNIIFF</sequence>
<dbReference type="AlphaFoldDB" id="A0A9R1WBR2"/>
<organism evidence="1 2">
    <name type="scientific">Lactuca sativa</name>
    <name type="common">Garden lettuce</name>
    <dbReference type="NCBI Taxonomy" id="4236"/>
    <lineage>
        <taxon>Eukaryota</taxon>
        <taxon>Viridiplantae</taxon>
        <taxon>Streptophyta</taxon>
        <taxon>Embryophyta</taxon>
        <taxon>Tracheophyta</taxon>
        <taxon>Spermatophyta</taxon>
        <taxon>Magnoliopsida</taxon>
        <taxon>eudicotyledons</taxon>
        <taxon>Gunneridae</taxon>
        <taxon>Pentapetalae</taxon>
        <taxon>asterids</taxon>
        <taxon>campanulids</taxon>
        <taxon>Asterales</taxon>
        <taxon>Asteraceae</taxon>
        <taxon>Cichorioideae</taxon>
        <taxon>Cichorieae</taxon>
        <taxon>Lactucinae</taxon>
        <taxon>Lactuca</taxon>
    </lineage>
</organism>